<dbReference type="PANTHER" id="PTHR13208:SF2">
    <property type="entry name" value="MEDIATOR OF RNA POLYMERASE II TRANSCRIPTION SUBUNIT 4"/>
    <property type="match status" value="1"/>
</dbReference>
<evidence type="ECO:0000256" key="8">
    <source>
        <dbReference type="RuleBase" id="RU364141"/>
    </source>
</evidence>
<evidence type="ECO:0000256" key="4">
    <source>
        <dbReference type="ARBA" id="ARBA00023015"/>
    </source>
</evidence>
<dbReference type="GO" id="GO:0006357">
    <property type="term" value="P:regulation of transcription by RNA polymerase II"/>
    <property type="evidence" value="ECO:0007669"/>
    <property type="project" value="InterPro"/>
</dbReference>
<evidence type="ECO:0000256" key="9">
    <source>
        <dbReference type="SAM" id="MobiDB-lite"/>
    </source>
</evidence>
<dbReference type="GO" id="GO:0003712">
    <property type="term" value="F:transcription coregulator activity"/>
    <property type="evidence" value="ECO:0007669"/>
    <property type="project" value="InterPro"/>
</dbReference>
<comment type="function">
    <text evidence="8">Component of the Mediator complex, a coactivator involved in the regulated transcription of nearly all RNA polymerase II-dependent genes. Mediator functions as a bridge to convey information from gene-specific regulatory proteins to the basal RNA polymerase II transcription machinery. Mediator is recruited to promoters by direct interactions with regulatory proteins and serves as a scaffold for the assembly of a functional preinitiation complex with RNA polymerase II and the general transcription factors.</text>
</comment>
<keyword evidence="6 8" id="KW-0539">Nucleus</keyword>
<keyword evidence="4 8" id="KW-0805">Transcription regulation</keyword>
<dbReference type="AlphaFoldDB" id="A0A9P4VPL5"/>
<dbReference type="Proteomes" id="UP000799429">
    <property type="component" value="Unassembled WGS sequence"/>
</dbReference>
<evidence type="ECO:0000313" key="10">
    <source>
        <dbReference type="EMBL" id="KAF2835619.1"/>
    </source>
</evidence>
<dbReference type="PANTHER" id="PTHR13208">
    <property type="entry name" value="MEDIATOR OF RNA POLYMERASE II TRANSCRIPTION SUBUNIT 4"/>
    <property type="match status" value="1"/>
</dbReference>
<protein>
    <recommendedName>
        <fullName evidence="3 8">Mediator of RNA polymerase II transcription subunit 4</fullName>
    </recommendedName>
    <alternativeName>
        <fullName evidence="7 8">Mediator complex subunit 4</fullName>
    </alternativeName>
</protein>
<comment type="subcellular location">
    <subcellularLocation>
        <location evidence="1 8">Nucleus</location>
    </subcellularLocation>
</comment>
<dbReference type="GO" id="GO:0070847">
    <property type="term" value="C:core mediator complex"/>
    <property type="evidence" value="ECO:0007669"/>
    <property type="project" value="TreeGrafter"/>
</dbReference>
<organism evidence="10 11">
    <name type="scientific">Patellaria atrata CBS 101060</name>
    <dbReference type="NCBI Taxonomy" id="1346257"/>
    <lineage>
        <taxon>Eukaryota</taxon>
        <taxon>Fungi</taxon>
        <taxon>Dikarya</taxon>
        <taxon>Ascomycota</taxon>
        <taxon>Pezizomycotina</taxon>
        <taxon>Dothideomycetes</taxon>
        <taxon>Dothideomycetes incertae sedis</taxon>
        <taxon>Patellariales</taxon>
        <taxon>Patellariaceae</taxon>
        <taxon>Patellaria</taxon>
    </lineage>
</organism>
<comment type="similarity">
    <text evidence="2 8">Belongs to the Mediator complex subunit 4 family.</text>
</comment>
<evidence type="ECO:0000256" key="3">
    <source>
        <dbReference type="ARBA" id="ARBA00020629"/>
    </source>
</evidence>
<name>A0A9P4VPL5_9PEZI</name>
<comment type="subunit">
    <text evidence="8">Component of the Mediator complex.</text>
</comment>
<feature type="compositionally biased region" description="Polar residues" evidence="9">
    <location>
        <begin position="134"/>
        <end position="146"/>
    </location>
</feature>
<sequence>MDIVLNEQFHRVETALDTLIESISSYNPSPSAALDLVSADDELSKGLEKLSTHQTNHHTILALRSHALTLDAQLKSHLSVLASTRRDLTSRPTTTLPSSARPIRLQELLSYANRISRFTAPPGFKVAPPHPSGDPSTQQANGTAAPSPSGAVEGTPAEGKEGGEDDLNRALHSLTPQEREWLDSVSRAPFVPWPSDSQMREGALADIQIMLEGGRDPSSVLSKEEQEAERKREEEELERRKTEREEEEERQRMGVAAFGGTRDAPKVFRGSDLLDDLDI</sequence>
<dbReference type="Pfam" id="PF10018">
    <property type="entry name" value="Med4"/>
    <property type="match status" value="1"/>
</dbReference>
<feature type="compositionally biased region" description="Basic and acidic residues" evidence="9">
    <location>
        <begin position="222"/>
        <end position="252"/>
    </location>
</feature>
<accession>A0A9P4VPL5</accession>
<gene>
    <name evidence="8" type="primary">MED4</name>
    <name evidence="10" type="ORF">M501DRAFT_1019615</name>
</gene>
<feature type="region of interest" description="Disordered" evidence="9">
    <location>
        <begin position="120"/>
        <end position="167"/>
    </location>
</feature>
<evidence type="ECO:0000256" key="6">
    <source>
        <dbReference type="ARBA" id="ARBA00023242"/>
    </source>
</evidence>
<dbReference type="EMBL" id="MU006107">
    <property type="protein sequence ID" value="KAF2835619.1"/>
    <property type="molecule type" value="Genomic_DNA"/>
</dbReference>
<comment type="caution">
    <text evidence="10">The sequence shown here is derived from an EMBL/GenBank/DDBJ whole genome shotgun (WGS) entry which is preliminary data.</text>
</comment>
<evidence type="ECO:0000256" key="1">
    <source>
        <dbReference type="ARBA" id="ARBA00004123"/>
    </source>
</evidence>
<proteinExistence type="inferred from homology"/>
<reference evidence="10" key="1">
    <citation type="journal article" date="2020" name="Stud. Mycol.">
        <title>101 Dothideomycetes genomes: a test case for predicting lifestyles and emergence of pathogens.</title>
        <authorList>
            <person name="Haridas S."/>
            <person name="Albert R."/>
            <person name="Binder M."/>
            <person name="Bloem J."/>
            <person name="Labutti K."/>
            <person name="Salamov A."/>
            <person name="Andreopoulos B."/>
            <person name="Baker S."/>
            <person name="Barry K."/>
            <person name="Bills G."/>
            <person name="Bluhm B."/>
            <person name="Cannon C."/>
            <person name="Castanera R."/>
            <person name="Culley D."/>
            <person name="Daum C."/>
            <person name="Ezra D."/>
            <person name="Gonzalez J."/>
            <person name="Henrissat B."/>
            <person name="Kuo A."/>
            <person name="Liang C."/>
            <person name="Lipzen A."/>
            <person name="Lutzoni F."/>
            <person name="Magnuson J."/>
            <person name="Mondo S."/>
            <person name="Nolan M."/>
            <person name="Ohm R."/>
            <person name="Pangilinan J."/>
            <person name="Park H.-J."/>
            <person name="Ramirez L."/>
            <person name="Alfaro M."/>
            <person name="Sun H."/>
            <person name="Tritt A."/>
            <person name="Yoshinaga Y."/>
            <person name="Zwiers L.-H."/>
            <person name="Turgeon B."/>
            <person name="Goodwin S."/>
            <person name="Spatafora J."/>
            <person name="Crous P."/>
            <person name="Grigoriev I."/>
        </authorList>
    </citation>
    <scope>NUCLEOTIDE SEQUENCE</scope>
    <source>
        <strain evidence="10">CBS 101060</strain>
    </source>
</reference>
<dbReference type="OrthoDB" id="1929813at2759"/>
<feature type="region of interest" description="Disordered" evidence="9">
    <location>
        <begin position="212"/>
        <end position="279"/>
    </location>
</feature>
<evidence type="ECO:0000256" key="5">
    <source>
        <dbReference type="ARBA" id="ARBA00023163"/>
    </source>
</evidence>
<dbReference type="GO" id="GO:0016592">
    <property type="term" value="C:mediator complex"/>
    <property type="evidence" value="ECO:0007669"/>
    <property type="project" value="InterPro"/>
</dbReference>
<keyword evidence="8" id="KW-0010">Activator</keyword>
<evidence type="ECO:0000256" key="7">
    <source>
        <dbReference type="ARBA" id="ARBA00031257"/>
    </source>
</evidence>
<evidence type="ECO:0000256" key="2">
    <source>
        <dbReference type="ARBA" id="ARBA00009626"/>
    </source>
</evidence>
<keyword evidence="11" id="KW-1185">Reference proteome</keyword>
<keyword evidence="5 8" id="KW-0804">Transcription</keyword>
<dbReference type="InterPro" id="IPR019258">
    <property type="entry name" value="Mediator_Med4"/>
</dbReference>
<evidence type="ECO:0000313" key="11">
    <source>
        <dbReference type="Proteomes" id="UP000799429"/>
    </source>
</evidence>
<feature type="compositionally biased region" description="Basic and acidic residues" evidence="9">
    <location>
        <begin position="158"/>
        <end position="167"/>
    </location>
</feature>